<evidence type="ECO:0000256" key="5">
    <source>
        <dbReference type="ARBA" id="ARBA00023136"/>
    </source>
</evidence>
<keyword evidence="2" id="KW-1003">Cell membrane</keyword>
<feature type="transmembrane region" description="Helical" evidence="7">
    <location>
        <begin position="414"/>
        <end position="435"/>
    </location>
</feature>
<organism evidence="9">
    <name type="scientific">Actinoplanes campanulatus</name>
    <dbReference type="NCBI Taxonomy" id="113559"/>
    <lineage>
        <taxon>Bacteria</taxon>
        <taxon>Bacillati</taxon>
        <taxon>Actinomycetota</taxon>
        <taxon>Actinomycetes</taxon>
        <taxon>Micromonosporales</taxon>
        <taxon>Micromonosporaceae</taxon>
        <taxon>Actinoplanes</taxon>
    </lineage>
</organism>
<dbReference type="PANTHER" id="PTHR30572">
    <property type="entry name" value="MEMBRANE COMPONENT OF TRANSPORTER-RELATED"/>
    <property type="match status" value="1"/>
</dbReference>
<dbReference type="InterPro" id="IPR050250">
    <property type="entry name" value="Macrolide_Exporter_MacB"/>
</dbReference>
<feature type="transmembrane region" description="Helical" evidence="7">
    <location>
        <begin position="203"/>
        <end position="220"/>
    </location>
</feature>
<feature type="transmembrane region" description="Helical" evidence="7">
    <location>
        <begin position="58"/>
        <end position="81"/>
    </location>
</feature>
<keyword evidence="3 7" id="KW-0812">Transmembrane</keyword>
<gene>
    <name evidence="9" type="ORF">Aca07nite_38250</name>
</gene>
<feature type="transmembrane region" description="Helical" evidence="7">
    <location>
        <begin position="379"/>
        <end position="402"/>
    </location>
</feature>
<sequence>MTMLSFALGSVRRRRGTFLATFVNVFVGAVVLMAFAALLDTAGGAAVAPADASSLRTIAAAVGGWGLVIVGFGVASTTNLAMRQRQPELALLKAVGATPAQVGRLVTGEGVVVALIAVAVGVIPAWLLGRTVLGGLDRTGQLTADVAYRFGPLALLAGIATTLVATVGATAITGRSAGRVSAREALGQAAGDGRKLGKSRGTAGAALLVAGAGCAVAVATGLKGEGFTTLSIAGQACIASALGLALLSPIMLRALVAPIGSGRAPLHLAVSAVRERSRQAATVTMPVIVLTALSVGTFYVQDIQNDANAAEGIAVSLDDEGVRTLNLIIISMISFFAAVVLVNNCVAGLLARREEFGLARRIGATPGQILRSVAWETGISATAGLALGTVAAAIGIAGFAYGRTGSATPDLDRTPYLGVVALVIVLTCLASLPAARRALTVPMIDAAGPARG</sequence>
<evidence type="ECO:0000256" key="7">
    <source>
        <dbReference type="SAM" id="Phobius"/>
    </source>
</evidence>
<proteinExistence type="inferred from homology"/>
<keyword evidence="5 7" id="KW-0472">Membrane</keyword>
<comment type="similarity">
    <text evidence="6">Belongs to the ABC-4 integral membrane protein family.</text>
</comment>
<name>A0ABQ3WJY0_9ACTN</name>
<protein>
    <submittedName>
        <fullName evidence="9">Transporter</fullName>
    </submittedName>
</protein>
<evidence type="ECO:0000313" key="9">
    <source>
        <dbReference type="EMBL" id="GID46550.1"/>
    </source>
</evidence>
<feature type="transmembrane region" description="Helical" evidence="7">
    <location>
        <begin position="232"/>
        <end position="259"/>
    </location>
</feature>
<feature type="transmembrane region" description="Helical" evidence="7">
    <location>
        <begin position="102"/>
        <end position="127"/>
    </location>
</feature>
<feature type="transmembrane region" description="Helical" evidence="7">
    <location>
        <begin position="327"/>
        <end position="351"/>
    </location>
</feature>
<feature type="transmembrane region" description="Helical" evidence="7">
    <location>
        <begin position="280"/>
        <end position="300"/>
    </location>
</feature>
<evidence type="ECO:0000256" key="1">
    <source>
        <dbReference type="ARBA" id="ARBA00004651"/>
    </source>
</evidence>
<comment type="subcellular location">
    <subcellularLocation>
        <location evidence="1">Cell membrane</location>
        <topology evidence="1">Multi-pass membrane protein</topology>
    </subcellularLocation>
</comment>
<feature type="domain" description="ABC3 transporter permease C-terminal" evidence="8">
    <location>
        <begin position="66"/>
        <end position="179"/>
    </location>
</feature>
<comment type="caution">
    <text evidence="9">The sequence shown here is derived from an EMBL/GenBank/DDBJ whole genome shotgun (WGS) entry which is preliminary data.</text>
</comment>
<evidence type="ECO:0000256" key="2">
    <source>
        <dbReference type="ARBA" id="ARBA00022475"/>
    </source>
</evidence>
<reference evidence="9" key="1">
    <citation type="submission" date="2021-01" db="EMBL/GenBank/DDBJ databases">
        <title>Whole genome shotgun sequence of Actinoplanes capillaceus NBRC 16408.</title>
        <authorList>
            <person name="Komaki H."/>
            <person name="Tamura T."/>
        </authorList>
    </citation>
    <scope>NUCLEOTIDE SEQUENCE [LARGE SCALE GENOMIC DNA]</scope>
    <source>
        <strain evidence="9">NBRC 16408</strain>
    </source>
</reference>
<feature type="domain" description="ABC3 transporter permease C-terminal" evidence="8">
    <location>
        <begin position="328"/>
        <end position="441"/>
    </location>
</feature>
<feature type="transmembrane region" description="Helical" evidence="7">
    <location>
        <begin position="147"/>
        <end position="173"/>
    </location>
</feature>
<dbReference type="InterPro" id="IPR003838">
    <property type="entry name" value="ABC3_permease_C"/>
</dbReference>
<evidence type="ECO:0000256" key="6">
    <source>
        <dbReference type="ARBA" id="ARBA00038076"/>
    </source>
</evidence>
<accession>A0ABQ3WJY0</accession>
<dbReference type="EMBL" id="BOMF01000076">
    <property type="protein sequence ID" value="GID46550.1"/>
    <property type="molecule type" value="Genomic_DNA"/>
</dbReference>
<evidence type="ECO:0000256" key="3">
    <source>
        <dbReference type="ARBA" id="ARBA00022692"/>
    </source>
</evidence>
<keyword evidence="4 7" id="KW-1133">Transmembrane helix</keyword>
<dbReference type="Pfam" id="PF02687">
    <property type="entry name" value="FtsX"/>
    <property type="match status" value="2"/>
</dbReference>
<evidence type="ECO:0000259" key="8">
    <source>
        <dbReference type="Pfam" id="PF02687"/>
    </source>
</evidence>
<evidence type="ECO:0000256" key="4">
    <source>
        <dbReference type="ARBA" id="ARBA00022989"/>
    </source>
</evidence>
<feature type="transmembrane region" description="Helical" evidence="7">
    <location>
        <begin position="18"/>
        <end position="38"/>
    </location>
</feature>
<dbReference type="PANTHER" id="PTHR30572:SF4">
    <property type="entry name" value="ABC TRANSPORTER PERMEASE YTRF"/>
    <property type="match status" value="1"/>
</dbReference>
<dbReference type="RefSeq" id="WP_204296839.1">
    <property type="nucleotide sequence ID" value="NZ_BAAAGQ010000006.1"/>
</dbReference>